<dbReference type="InterPro" id="IPR050582">
    <property type="entry name" value="HAD-like_SerB"/>
</dbReference>
<dbReference type="GO" id="GO:0036424">
    <property type="term" value="F:L-phosphoserine phosphatase activity"/>
    <property type="evidence" value="ECO:0007669"/>
    <property type="project" value="InterPro"/>
</dbReference>
<reference evidence="15" key="1">
    <citation type="submission" date="2019-12" db="EMBL/GenBank/DDBJ databases">
        <title>Ruegeria JWLKs population differentiation of coral mucus and skeleton niches.</title>
        <authorList>
            <person name="Luo D."/>
        </authorList>
    </citation>
    <scope>NUCLEOTIDE SEQUENCE</scope>
    <source>
        <strain evidence="15">HKCCD6181</strain>
    </source>
</reference>
<evidence type="ECO:0000256" key="5">
    <source>
        <dbReference type="ARBA" id="ARBA00015196"/>
    </source>
</evidence>
<evidence type="ECO:0000256" key="8">
    <source>
        <dbReference type="ARBA" id="ARBA00022801"/>
    </source>
</evidence>
<evidence type="ECO:0000256" key="4">
    <source>
        <dbReference type="ARBA" id="ARBA00012640"/>
    </source>
</evidence>
<dbReference type="Gene3D" id="3.40.50.1000">
    <property type="entry name" value="HAD superfamily/HAD-like"/>
    <property type="match status" value="1"/>
</dbReference>
<comment type="catalytic activity">
    <reaction evidence="12">
        <text>O-phospho-L-serine + H2O = L-serine + phosphate</text>
        <dbReference type="Rhea" id="RHEA:21208"/>
        <dbReference type="ChEBI" id="CHEBI:15377"/>
        <dbReference type="ChEBI" id="CHEBI:33384"/>
        <dbReference type="ChEBI" id="CHEBI:43474"/>
        <dbReference type="ChEBI" id="CHEBI:57524"/>
        <dbReference type="EC" id="3.1.3.3"/>
    </reaction>
</comment>
<evidence type="ECO:0000256" key="12">
    <source>
        <dbReference type="ARBA" id="ARBA00048138"/>
    </source>
</evidence>
<gene>
    <name evidence="15" type="primary">serB</name>
    <name evidence="15" type="ORF">GS634_21200</name>
</gene>
<dbReference type="GO" id="GO:0006564">
    <property type="term" value="P:L-serine biosynthetic process"/>
    <property type="evidence" value="ECO:0007669"/>
    <property type="project" value="UniProtKB-KW"/>
</dbReference>
<proteinExistence type="inferred from homology"/>
<protein>
    <recommendedName>
        <fullName evidence="5">Phosphoserine phosphatase</fullName>
        <ecNumber evidence="4">3.1.3.3</ecNumber>
    </recommendedName>
    <alternativeName>
        <fullName evidence="11">O-phosphoserine phosphohydrolase</fullName>
    </alternativeName>
</protein>
<dbReference type="AlphaFoldDB" id="A0AA90ZHN7"/>
<comment type="cofactor">
    <cofactor evidence="1">
        <name>Mg(2+)</name>
        <dbReference type="ChEBI" id="CHEBI:18420"/>
    </cofactor>
</comment>
<name>A0AA90ZHN7_9RHOB</name>
<dbReference type="SFLD" id="SFLDS00003">
    <property type="entry name" value="Haloacid_Dehalogenase"/>
    <property type="match status" value="1"/>
</dbReference>
<dbReference type="GO" id="GO:0005737">
    <property type="term" value="C:cytoplasm"/>
    <property type="evidence" value="ECO:0007669"/>
    <property type="project" value="TreeGrafter"/>
</dbReference>
<dbReference type="RefSeq" id="WP_171331778.1">
    <property type="nucleotide sequence ID" value="NZ_WVRA01000011.1"/>
</dbReference>
<evidence type="ECO:0000256" key="11">
    <source>
        <dbReference type="ARBA" id="ARBA00031693"/>
    </source>
</evidence>
<keyword evidence="8 15" id="KW-0378">Hydrolase</keyword>
<keyword evidence="6" id="KW-0028">Amino-acid biosynthesis</keyword>
<dbReference type="InterPro" id="IPR036412">
    <property type="entry name" value="HAD-like_sf"/>
</dbReference>
<comment type="caution">
    <text evidence="15">The sequence shown here is derived from an EMBL/GenBank/DDBJ whole genome shotgun (WGS) entry which is preliminary data.</text>
</comment>
<comment type="pathway">
    <text evidence="2">Amino-acid biosynthesis; L-serine biosynthesis; L-serine from 3-phospho-D-glycerate: step 3/3.</text>
</comment>
<keyword evidence="7" id="KW-0479">Metal-binding</keyword>
<feature type="active site" description="Nucleophile" evidence="14">
    <location>
        <position position="82"/>
    </location>
</feature>
<organism evidence="15 16">
    <name type="scientific">Ruegeria atlantica</name>
    <dbReference type="NCBI Taxonomy" id="81569"/>
    <lineage>
        <taxon>Bacteria</taxon>
        <taxon>Pseudomonadati</taxon>
        <taxon>Pseudomonadota</taxon>
        <taxon>Alphaproteobacteria</taxon>
        <taxon>Rhodobacterales</taxon>
        <taxon>Roseobacteraceae</taxon>
        <taxon>Ruegeria</taxon>
    </lineage>
</organism>
<evidence type="ECO:0000256" key="6">
    <source>
        <dbReference type="ARBA" id="ARBA00022605"/>
    </source>
</evidence>
<evidence type="ECO:0000256" key="7">
    <source>
        <dbReference type="ARBA" id="ARBA00022723"/>
    </source>
</evidence>
<feature type="active site" description="Proton donor" evidence="14">
    <location>
        <position position="84"/>
    </location>
</feature>
<evidence type="ECO:0000256" key="2">
    <source>
        <dbReference type="ARBA" id="ARBA00005135"/>
    </source>
</evidence>
<dbReference type="SUPFAM" id="SSF56784">
    <property type="entry name" value="HAD-like"/>
    <property type="match status" value="1"/>
</dbReference>
<dbReference type="SFLD" id="SFLDF00029">
    <property type="entry name" value="phosphoserine_phosphatase"/>
    <property type="match status" value="1"/>
</dbReference>
<dbReference type="PANTHER" id="PTHR43344:SF2">
    <property type="entry name" value="PHOSPHOSERINE PHOSPHATASE"/>
    <property type="match status" value="1"/>
</dbReference>
<evidence type="ECO:0000256" key="1">
    <source>
        <dbReference type="ARBA" id="ARBA00001946"/>
    </source>
</evidence>
<evidence type="ECO:0000256" key="10">
    <source>
        <dbReference type="ARBA" id="ARBA00023299"/>
    </source>
</evidence>
<evidence type="ECO:0000256" key="3">
    <source>
        <dbReference type="ARBA" id="ARBA00009184"/>
    </source>
</evidence>
<evidence type="ECO:0000256" key="14">
    <source>
        <dbReference type="PIRSR" id="PIRSR604469-1"/>
    </source>
</evidence>
<evidence type="ECO:0000313" key="15">
    <source>
        <dbReference type="EMBL" id="NOE20654.1"/>
    </source>
</evidence>
<keyword evidence="9" id="KW-0460">Magnesium</keyword>
<keyword evidence="10" id="KW-0718">Serine biosynthesis</keyword>
<dbReference type="NCBIfam" id="TIGR00338">
    <property type="entry name" value="serB"/>
    <property type="match status" value="1"/>
</dbReference>
<sequence>MYVATLLTNPAAPSLDSALPESLRNAWGGGDILWLNPDEVAEFELNAIPDNRWDVWADLQGMGVDLIVQPVQGRRKQMLLADMDSTMIQQECIDELADEAGVGDRVKDITARAMNGELDFEGALIERVGLLKNLDERVIGKVLRERITLMPGGRELLATMRANGAYTALVSGGFTAFTARVAELLGFDENRANTLLAEDGKLTGDVARPILGRQAKVEALAQISTRRGLSESDVIAVGDGANDLGMLGRAGTGVALHAKPSVAAQCDVRVNHGDLTALLYLQGYSRADFVGG</sequence>
<dbReference type="InterPro" id="IPR023214">
    <property type="entry name" value="HAD_sf"/>
</dbReference>
<evidence type="ECO:0000256" key="13">
    <source>
        <dbReference type="ARBA" id="ARBA00048523"/>
    </source>
</evidence>
<comment type="catalytic activity">
    <reaction evidence="13">
        <text>O-phospho-D-serine + H2O = D-serine + phosphate</text>
        <dbReference type="Rhea" id="RHEA:24873"/>
        <dbReference type="ChEBI" id="CHEBI:15377"/>
        <dbReference type="ChEBI" id="CHEBI:35247"/>
        <dbReference type="ChEBI" id="CHEBI:43474"/>
        <dbReference type="ChEBI" id="CHEBI:58680"/>
        <dbReference type="EC" id="3.1.3.3"/>
    </reaction>
</comment>
<dbReference type="CDD" id="cd07500">
    <property type="entry name" value="HAD_PSP"/>
    <property type="match status" value="1"/>
</dbReference>
<dbReference type="InterPro" id="IPR004469">
    <property type="entry name" value="PSP"/>
</dbReference>
<comment type="similarity">
    <text evidence="3">Belongs to the HAD-like hydrolase superfamily. SerB family.</text>
</comment>
<dbReference type="Pfam" id="PF12710">
    <property type="entry name" value="HAD"/>
    <property type="match status" value="1"/>
</dbReference>
<dbReference type="SFLD" id="SFLDG01137">
    <property type="entry name" value="C1.6.1:_Phosphoserine_Phosphat"/>
    <property type="match status" value="1"/>
</dbReference>
<dbReference type="EMBL" id="WVRA01000011">
    <property type="protein sequence ID" value="NOE20654.1"/>
    <property type="molecule type" value="Genomic_DNA"/>
</dbReference>
<evidence type="ECO:0000313" key="16">
    <source>
        <dbReference type="Proteomes" id="UP000597886"/>
    </source>
</evidence>
<dbReference type="GO" id="GO:0000287">
    <property type="term" value="F:magnesium ion binding"/>
    <property type="evidence" value="ECO:0007669"/>
    <property type="project" value="TreeGrafter"/>
</dbReference>
<dbReference type="Proteomes" id="UP000597886">
    <property type="component" value="Unassembled WGS sequence"/>
</dbReference>
<dbReference type="NCBIfam" id="TIGR01488">
    <property type="entry name" value="HAD-SF-IB"/>
    <property type="match status" value="1"/>
</dbReference>
<accession>A0AA90ZHN7</accession>
<dbReference type="EC" id="3.1.3.3" evidence="4"/>
<dbReference type="SFLD" id="SFLDG01136">
    <property type="entry name" value="C1.6:_Phosphoserine_Phosphatas"/>
    <property type="match status" value="1"/>
</dbReference>
<evidence type="ECO:0000256" key="9">
    <source>
        <dbReference type="ARBA" id="ARBA00022842"/>
    </source>
</evidence>
<dbReference type="PANTHER" id="PTHR43344">
    <property type="entry name" value="PHOSPHOSERINE PHOSPHATASE"/>
    <property type="match status" value="1"/>
</dbReference>